<dbReference type="EMBL" id="LJBN01000100">
    <property type="protein sequence ID" value="OOQ90003.1"/>
    <property type="molecule type" value="Genomic_DNA"/>
</dbReference>
<comment type="caution">
    <text evidence="4">The sequence shown here is derived from an EMBL/GenBank/DDBJ whole genome shotgun (WGS) entry which is preliminary data.</text>
</comment>
<dbReference type="SMART" id="SM00248">
    <property type="entry name" value="ANK"/>
    <property type="match status" value="7"/>
</dbReference>
<proteinExistence type="predicted"/>
<name>A0A1S9RWU1_PENBI</name>
<dbReference type="PROSITE" id="PS50088">
    <property type="entry name" value="ANK_REPEAT"/>
    <property type="match status" value="1"/>
</dbReference>
<gene>
    <name evidence="4" type="ORF">PEBR_05902</name>
</gene>
<dbReference type="SUPFAM" id="SSF48403">
    <property type="entry name" value="Ankyrin repeat"/>
    <property type="match status" value="1"/>
</dbReference>
<evidence type="ECO:0000313" key="5">
    <source>
        <dbReference type="Proteomes" id="UP000190744"/>
    </source>
</evidence>
<evidence type="ECO:0000256" key="1">
    <source>
        <dbReference type="ARBA" id="ARBA00022737"/>
    </source>
</evidence>
<dbReference type="AlphaFoldDB" id="A0A1S9RWU1"/>
<evidence type="ECO:0000256" key="3">
    <source>
        <dbReference type="PROSITE-ProRule" id="PRU00023"/>
    </source>
</evidence>
<dbReference type="InterPro" id="IPR002110">
    <property type="entry name" value="Ankyrin_rpt"/>
</dbReference>
<dbReference type="PANTHER" id="PTHR24198:SF165">
    <property type="entry name" value="ANKYRIN REPEAT-CONTAINING PROTEIN-RELATED"/>
    <property type="match status" value="1"/>
</dbReference>
<reference evidence="5" key="1">
    <citation type="submission" date="2015-09" db="EMBL/GenBank/DDBJ databases">
        <authorList>
            <person name="Fill T.P."/>
            <person name="Baretta J.F."/>
            <person name="de Almeida L.G."/>
            <person name="Rocha M."/>
            <person name="de Souza D.H."/>
            <person name="Malavazi I."/>
            <person name="Cerdeira L.T."/>
            <person name="Hong H."/>
            <person name="Samborskyy M."/>
            <person name="de Vasconcelos A.T."/>
            <person name="Leadlay P."/>
            <person name="Rodrigues-Filho E."/>
        </authorList>
    </citation>
    <scope>NUCLEOTIDE SEQUENCE [LARGE SCALE GENOMIC DNA]</scope>
    <source>
        <strain evidence="5">LaBioMMi 136</strain>
    </source>
</reference>
<sequence>MTYLSQLPNELLLLVVESLSDQKDIAALLRVNWMLYRRLHTCLCQFNIRHHQSTGLLSAARNGQSSLVQDFLDLGASIASFESQSDDAIHCYETWCNPLLLAAQNDHVETLQILLSEDRPSRMCTTSQLRTVLDWAIGAGKQAIVELMIAHKAQLGPLDDQHNSTPLSTAVKMGCEAIVECLLQAGAKPPSAYCLDDPLTMATHEKSDILLRLLKHGLRPKSEEVLCHIAERNDIASLQTLIQFGAEIAVYGHAALFTAIIWGHRAMVEFLIQQGANPHLRLAQSNGIYYSAIGHAIPCHQSNIVKLLLAHGVRPDHQDLQLAIEMKVLEVVSALEHLSDEDVPEKLTLEDCVRQREDKRLVDPDFQPMEWGQYVGLGSPILEEYRNYHELTVFCVDDGCDEDLPRLGDFQWNEDLYDSDPPVSSE</sequence>
<accession>A0A1S9RWU1</accession>
<dbReference type="PANTHER" id="PTHR24198">
    <property type="entry name" value="ANKYRIN REPEAT AND PROTEIN KINASE DOMAIN-CONTAINING PROTEIN"/>
    <property type="match status" value="1"/>
</dbReference>
<protein>
    <submittedName>
        <fullName evidence="4">Ankyrin repeat protein</fullName>
    </submittedName>
</protein>
<feature type="repeat" description="ANK" evidence="3">
    <location>
        <begin position="251"/>
        <end position="283"/>
    </location>
</feature>
<evidence type="ECO:0000313" key="4">
    <source>
        <dbReference type="EMBL" id="OOQ90003.1"/>
    </source>
</evidence>
<organism evidence="4 5">
    <name type="scientific">Penicillium brasilianum</name>
    <dbReference type="NCBI Taxonomy" id="104259"/>
    <lineage>
        <taxon>Eukaryota</taxon>
        <taxon>Fungi</taxon>
        <taxon>Dikarya</taxon>
        <taxon>Ascomycota</taxon>
        <taxon>Pezizomycotina</taxon>
        <taxon>Eurotiomycetes</taxon>
        <taxon>Eurotiomycetidae</taxon>
        <taxon>Eurotiales</taxon>
        <taxon>Aspergillaceae</taxon>
        <taxon>Penicillium</taxon>
    </lineage>
</organism>
<dbReference type="InterPro" id="IPR036770">
    <property type="entry name" value="Ankyrin_rpt-contain_sf"/>
</dbReference>
<dbReference type="Pfam" id="PF12796">
    <property type="entry name" value="Ank_2"/>
    <property type="match status" value="2"/>
</dbReference>
<keyword evidence="2 3" id="KW-0040">ANK repeat</keyword>
<dbReference type="Gene3D" id="1.25.40.20">
    <property type="entry name" value="Ankyrin repeat-containing domain"/>
    <property type="match status" value="2"/>
</dbReference>
<evidence type="ECO:0000256" key="2">
    <source>
        <dbReference type="ARBA" id="ARBA00023043"/>
    </source>
</evidence>
<keyword evidence="1" id="KW-0677">Repeat</keyword>
<dbReference type="Proteomes" id="UP000190744">
    <property type="component" value="Unassembled WGS sequence"/>
</dbReference>